<feature type="compositionally biased region" description="Basic and acidic residues" evidence="7">
    <location>
        <begin position="1056"/>
        <end position="1067"/>
    </location>
</feature>
<keyword evidence="10" id="KW-1185">Reference proteome</keyword>
<keyword evidence="4" id="KW-0779">Telomere</keyword>
<dbReference type="Pfam" id="PF12231">
    <property type="entry name" value="Rif1_N"/>
    <property type="match status" value="1"/>
</dbReference>
<dbReference type="STRING" id="1314773.A0A3N2QA54"/>
<dbReference type="EMBL" id="ML119051">
    <property type="protein sequence ID" value="ROT43631.1"/>
    <property type="molecule type" value="Genomic_DNA"/>
</dbReference>
<feature type="compositionally biased region" description="Polar residues" evidence="7">
    <location>
        <begin position="985"/>
        <end position="997"/>
    </location>
</feature>
<gene>
    <name evidence="9" type="ORF">SODALDRAFT_267108</name>
</gene>
<evidence type="ECO:0000256" key="2">
    <source>
        <dbReference type="ARBA" id="ARBA00004574"/>
    </source>
</evidence>
<feature type="compositionally biased region" description="Acidic residues" evidence="7">
    <location>
        <begin position="1350"/>
        <end position="1359"/>
    </location>
</feature>
<dbReference type="PANTHER" id="PTHR22928:SF3">
    <property type="entry name" value="TELOMERE-ASSOCIATED PROTEIN RIF1"/>
    <property type="match status" value="1"/>
</dbReference>
<keyword evidence="3" id="KW-0158">Chromosome</keyword>
<evidence type="ECO:0000259" key="8">
    <source>
        <dbReference type="Pfam" id="PF12231"/>
    </source>
</evidence>
<accession>A0A3N2QA54</accession>
<feature type="region of interest" description="Disordered" evidence="7">
    <location>
        <begin position="1172"/>
        <end position="1394"/>
    </location>
</feature>
<evidence type="ECO:0000256" key="3">
    <source>
        <dbReference type="ARBA" id="ARBA00022454"/>
    </source>
</evidence>
<dbReference type="RefSeq" id="XP_028471437.1">
    <property type="nucleotide sequence ID" value="XM_028607532.1"/>
</dbReference>
<feature type="compositionally biased region" description="Basic and acidic residues" evidence="7">
    <location>
        <begin position="1095"/>
        <end position="1112"/>
    </location>
</feature>
<feature type="compositionally biased region" description="Polar residues" evidence="7">
    <location>
        <begin position="1075"/>
        <end position="1086"/>
    </location>
</feature>
<evidence type="ECO:0000256" key="4">
    <source>
        <dbReference type="ARBA" id="ARBA00022895"/>
    </source>
</evidence>
<name>A0A3N2QA54_SODAK</name>
<proteinExistence type="predicted"/>
<comment type="subcellular location">
    <subcellularLocation>
        <location evidence="2">Chromosome</location>
        <location evidence="2">Telomere</location>
    </subcellularLocation>
    <subcellularLocation>
        <location evidence="1">Nucleus</location>
    </subcellularLocation>
</comment>
<reference evidence="9 10" key="1">
    <citation type="journal article" date="2018" name="Mol. Ecol.">
        <title>The obligate alkalophilic soda-lake fungus Sodiomyces alkalinus has shifted to a protein diet.</title>
        <authorList>
            <person name="Grum-Grzhimaylo A.A."/>
            <person name="Falkoski D.L."/>
            <person name="van den Heuvel J."/>
            <person name="Valero-Jimenez C.A."/>
            <person name="Min B."/>
            <person name="Choi I.G."/>
            <person name="Lipzen A."/>
            <person name="Daum C.G."/>
            <person name="Aanen D.K."/>
            <person name="Tsang A."/>
            <person name="Henrissat B."/>
            <person name="Bilanenko E.N."/>
            <person name="de Vries R.P."/>
            <person name="van Kan J.A.L."/>
            <person name="Grigoriev I.V."/>
            <person name="Debets A.J.M."/>
        </authorList>
    </citation>
    <scope>NUCLEOTIDE SEQUENCE [LARGE SCALE GENOMIC DNA]</scope>
    <source>
        <strain evidence="9 10">F11</strain>
    </source>
</reference>
<evidence type="ECO:0000256" key="5">
    <source>
        <dbReference type="ARBA" id="ARBA00023242"/>
    </source>
</evidence>
<feature type="domain" description="Telomere-associated protein Rif1 N-terminal" evidence="8">
    <location>
        <begin position="9"/>
        <end position="372"/>
    </location>
</feature>
<protein>
    <recommendedName>
        <fullName evidence="8">Telomere-associated protein Rif1 N-terminal domain-containing protein</fullName>
    </recommendedName>
</protein>
<keyword evidence="6" id="KW-0131">Cell cycle</keyword>
<dbReference type="GeneID" id="39576010"/>
<dbReference type="GO" id="GO:0140445">
    <property type="term" value="C:chromosome, telomeric repeat region"/>
    <property type="evidence" value="ECO:0007669"/>
    <property type="project" value="TreeGrafter"/>
</dbReference>
<feature type="compositionally biased region" description="Low complexity" evidence="7">
    <location>
        <begin position="1321"/>
        <end position="1333"/>
    </location>
</feature>
<feature type="region of interest" description="Disordered" evidence="7">
    <location>
        <begin position="980"/>
        <end position="1025"/>
    </location>
</feature>
<sequence length="1440" mass="160721">MLESTVKQLAGADRESKLDAYTMVVRALQASNNLPDRIALQSKMSLFVQFIQRDIVAKTPTGVLDSALINKALTLLDTFLFFPAIASTIPNDFGVFILDHFVRSLEEQSTPKDVARRLMHIVAIQDFSPRAMTSDRVRRLVNALHNIDGHLRGKSIVVGRMRIYRRLMTQARAHMSTHTDWLNGVFTDMLSNVRDIKDSAIRLGTDAAFVFGKEKILSRKVMELLETSIEEMTYIEWYHDQLSKMAKGQEKAAVPRIWSVIVLLLRRPLDRWRFSNRWLHLLQTCFNCSDPQCNKEANFAWNRFVYTTNLEEQSFNKRFSTLYTPLVSQLSKPNISDQKREVVLGGLCNLYYYAFKPSTNSAHFDTYWDISVKPLTDSLVPSKKGPEAVTEHFQRLTCILISLLDSSTPRIWNDERIKDSPVAKPEELPAIDPKWIRHNASRVFQVVSPILERQFCDLSDKMSLTHRLWKTLVGSVVLAASKEIKVSVDTATFISEMLSFLLKQWQAGVSENAEEPEKARQFLRSTQDLILTAVEALGLLPWTGKMISLGRLSHFAPVATPSHKPGRNLGDVRSPLQHLFGLLLRLPPGIPDDDHYLDFVRSVFSPFFTSQKSAKARSDLAIEMLQTVPNWTPPVSSHPYGPWVFASENLIAGMNSSQLSVQTTSSSGDTVLGHEYRGIIRLLERGWKETPNLPLEQWYSLHAALASRAVGEVGEPGLAIGMTEPVAKMVRDALPADPSAVMSPKSLQVAIELISTATHPADRHVLEAARRRLWGTAVTGSRTASFDPYDHLYKLVNDILLRLYNLDQGDDLSKSATPLFSEIASFLSRCNPQLVLKSIKNLESGILVWIQDERGMLSGRRDGARAEAIKRIWTTACKIILEGEKPQLENYEQLLCAGFESRHRQIVNITAETWNRVFENATELQYPEQLKTVLLSSQTLLDLVLPGLETASAPSDAHPRFFIDSQDDLGVANLNSYSLRHKPPSSLTPVRSPSPAVSLSFPAKRQLDGTPKKRTRGTTRNTPTARLKHDDSQLHFVAIEPSPSVVANQESQVLTERQKEVRERQKDTAALFTELRSSARPSSTQSGRRRSPRSSAKEGTPERPQEEFRSEQEDFVDAFSSPQRSSPINSTSGVKTTDEQGSQAGDASFVMSEGDERSMLKLVVELDSRRCPLPLSQHPAESPDKGGVEVNGPVLDCITVATPDGTPQRRKSRSPSKKASSAFDVAESPSHEKSERKKRKRLSSKSEPRRKKRRSASFAEDADQVHDSQSSTTTNNADSSQGDDDMAPLEGASSPRTRSAKRRNTSEEKDTDTELESQLVAEQQAASRSQSQQVEDVHVQPAAAAAAEPSVDDVEMDTDDLPHGQALAPHEGIEEPLITPATAEKPSTPAAKDIPMLGSLSDVLAQLRSTALSRDEVYKMEDVLMDIKRELYEAERRGRS</sequence>
<evidence type="ECO:0000313" key="10">
    <source>
        <dbReference type="Proteomes" id="UP000272025"/>
    </source>
</evidence>
<evidence type="ECO:0000256" key="1">
    <source>
        <dbReference type="ARBA" id="ARBA00004123"/>
    </source>
</evidence>
<dbReference type="GO" id="GO:0000723">
    <property type="term" value="P:telomere maintenance"/>
    <property type="evidence" value="ECO:0007669"/>
    <property type="project" value="TreeGrafter"/>
</dbReference>
<organism evidence="9 10">
    <name type="scientific">Sodiomyces alkalinus (strain CBS 110278 / VKM F-3762 / F11)</name>
    <name type="common">Alkaliphilic filamentous fungus</name>
    <dbReference type="NCBI Taxonomy" id="1314773"/>
    <lineage>
        <taxon>Eukaryota</taxon>
        <taxon>Fungi</taxon>
        <taxon>Dikarya</taxon>
        <taxon>Ascomycota</taxon>
        <taxon>Pezizomycotina</taxon>
        <taxon>Sordariomycetes</taxon>
        <taxon>Hypocreomycetidae</taxon>
        <taxon>Glomerellales</taxon>
        <taxon>Plectosphaerellaceae</taxon>
        <taxon>Sodiomyces</taxon>
    </lineage>
</organism>
<feature type="compositionally biased region" description="Polar residues" evidence="7">
    <location>
        <begin position="1120"/>
        <end position="1145"/>
    </location>
</feature>
<dbReference type="Proteomes" id="UP000272025">
    <property type="component" value="Unassembled WGS sequence"/>
</dbReference>
<feature type="compositionally biased region" description="Polar residues" evidence="7">
    <location>
        <begin position="1045"/>
        <end position="1055"/>
    </location>
</feature>
<evidence type="ECO:0000256" key="7">
    <source>
        <dbReference type="SAM" id="MobiDB-lite"/>
    </source>
</evidence>
<feature type="compositionally biased region" description="Basic residues" evidence="7">
    <location>
        <begin position="1236"/>
        <end position="1255"/>
    </location>
</feature>
<dbReference type="InterPro" id="IPR022031">
    <property type="entry name" value="Rif1_N"/>
</dbReference>
<feature type="compositionally biased region" description="Polar residues" evidence="7">
    <location>
        <begin position="1267"/>
        <end position="1280"/>
    </location>
</feature>
<dbReference type="OrthoDB" id="5399929at2759"/>
<dbReference type="GO" id="GO:0005634">
    <property type="term" value="C:nucleus"/>
    <property type="evidence" value="ECO:0007669"/>
    <property type="project" value="UniProtKB-SubCell"/>
</dbReference>
<evidence type="ECO:0000256" key="6">
    <source>
        <dbReference type="ARBA" id="ARBA00023306"/>
    </source>
</evidence>
<evidence type="ECO:0000313" key="9">
    <source>
        <dbReference type="EMBL" id="ROT43631.1"/>
    </source>
</evidence>
<feature type="region of interest" description="Disordered" evidence="7">
    <location>
        <begin position="1041"/>
        <end position="1155"/>
    </location>
</feature>
<keyword evidence="5" id="KW-0539">Nucleus</keyword>
<dbReference type="PANTHER" id="PTHR22928">
    <property type="entry name" value="TELOMERE-ASSOCIATED PROTEIN RIF1"/>
    <property type="match status" value="1"/>
</dbReference>